<dbReference type="InterPro" id="IPR036388">
    <property type="entry name" value="WH-like_DNA-bd_sf"/>
</dbReference>
<dbReference type="Gene3D" id="2.60.120.10">
    <property type="entry name" value="Jelly Rolls"/>
    <property type="match status" value="1"/>
</dbReference>
<dbReference type="EMBL" id="JAVBZS010000093">
    <property type="protein sequence ID" value="MDP8591090.1"/>
    <property type="molecule type" value="Genomic_DNA"/>
</dbReference>
<organism evidence="6 7">
    <name type="scientific">Enterococcus lactis</name>
    <dbReference type="NCBI Taxonomy" id="357441"/>
    <lineage>
        <taxon>Bacteria</taxon>
        <taxon>Bacillati</taxon>
        <taxon>Bacillota</taxon>
        <taxon>Bacilli</taxon>
        <taxon>Lactobacillales</taxon>
        <taxon>Enterococcaceae</taxon>
        <taxon>Enterococcus</taxon>
    </lineage>
</organism>
<dbReference type="Pfam" id="PF00027">
    <property type="entry name" value="cNMP_binding"/>
    <property type="match status" value="1"/>
</dbReference>
<dbReference type="SUPFAM" id="SSF46785">
    <property type="entry name" value="Winged helix' DNA-binding domain"/>
    <property type="match status" value="1"/>
</dbReference>
<dbReference type="SMART" id="SM00100">
    <property type="entry name" value="cNMP"/>
    <property type="match status" value="1"/>
</dbReference>
<dbReference type="PROSITE" id="PS00042">
    <property type="entry name" value="HTH_CRP_1"/>
    <property type="match status" value="1"/>
</dbReference>
<dbReference type="AlphaFoldDB" id="A0AAJ1SNA9"/>
<dbReference type="InterPro" id="IPR000595">
    <property type="entry name" value="cNMP-bd_dom"/>
</dbReference>
<dbReference type="PROSITE" id="PS50042">
    <property type="entry name" value="CNMP_BINDING_3"/>
    <property type="match status" value="1"/>
</dbReference>
<dbReference type="PANTHER" id="PTHR24567">
    <property type="entry name" value="CRP FAMILY TRANSCRIPTIONAL REGULATORY PROTEIN"/>
    <property type="match status" value="1"/>
</dbReference>
<dbReference type="CDD" id="cd00038">
    <property type="entry name" value="CAP_ED"/>
    <property type="match status" value="1"/>
</dbReference>
<dbReference type="PANTHER" id="PTHR24567:SF28">
    <property type="entry name" value="LISTERIOLYSIN REGULATORY PROTEIN"/>
    <property type="match status" value="1"/>
</dbReference>
<keyword evidence="2" id="KW-0238">DNA-binding</keyword>
<dbReference type="Gene3D" id="1.10.10.10">
    <property type="entry name" value="Winged helix-like DNA-binding domain superfamily/Winged helix DNA-binding domain"/>
    <property type="match status" value="1"/>
</dbReference>
<dbReference type="Proteomes" id="UP001238215">
    <property type="component" value="Unassembled WGS sequence"/>
</dbReference>
<reference evidence="6 7" key="1">
    <citation type="submission" date="2023-08" db="EMBL/GenBank/DDBJ databases">
        <title>Whole genome sequencing of Enterococcus.</title>
        <authorList>
            <person name="Kaptchouang Tchatchouang C.D."/>
            <person name="Ateba C.N."/>
        </authorList>
    </citation>
    <scope>NUCLEOTIDE SEQUENCE [LARGE SCALE GENOMIC DNA]</scope>
    <source>
        <strain evidence="6 7">ENT3_CNKT_NWU</strain>
    </source>
</reference>
<evidence type="ECO:0000259" key="4">
    <source>
        <dbReference type="PROSITE" id="PS50042"/>
    </source>
</evidence>
<dbReference type="InterPro" id="IPR050397">
    <property type="entry name" value="Env_Response_Regulators"/>
</dbReference>
<dbReference type="InterPro" id="IPR018335">
    <property type="entry name" value="Tscrpt_reg_HTH_Crp-type_CS"/>
</dbReference>
<protein>
    <submittedName>
        <fullName evidence="6">Crp/Fnr family transcriptional regulator</fullName>
    </submittedName>
</protein>
<dbReference type="PROSITE" id="PS51063">
    <property type="entry name" value="HTH_CRP_2"/>
    <property type="match status" value="1"/>
</dbReference>
<dbReference type="Pfam" id="PF13545">
    <property type="entry name" value="HTH_Crp_2"/>
    <property type="match status" value="1"/>
</dbReference>
<dbReference type="SMART" id="SM00419">
    <property type="entry name" value="HTH_CRP"/>
    <property type="match status" value="1"/>
</dbReference>
<proteinExistence type="predicted"/>
<evidence type="ECO:0000313" key="7">
    <source>
        <dbReference type="Proteomes" id="UP001238215"/>
    </source>
</evidence>
<dbReference type="InterPro" id="IPR014710">
    <property type="entry name" value="RmlC-like_jellyroll"/>
</dbReference>
<dbReference type="RefSeq" id="WP_002318878.1">
    <property type="nucleotide sequence ID" value="NZ_CP123608.1"/>
</dbReference>
<evidence type="ECO:0000256" key="1">
    <source>
        <dbReference type="ARBA" id="ARBA00023015"/>
    </source>
</evidence>
<dbReference type="GO" id="GO:0003700">
    <property type="term" value="F:DNA-binding transcription factor activity"/>
    <property type="evidence" value="ECO:0007669"/>
    <property type="project" value="InterPro"/>
</dbReference>
<evidence type="ECO:0000313" key="6">
    <source>
        <dbReference type="EMBL" id="MDP8591090.1"/>
    </source>
</evidence>
<comment type="caution">
    <text evidence="6">The sequence shown here is derived from an EMBL/GenBank/DDBJ whole genome shotgun (WGS) entry which is preliminary data.</text>
</comment>
<dbReference type="InterPro" id="IPR012318">
    <property type="entry name" value="HTH_CRP"/>
</dbReference>
<dbReference type="SUPFAM" id="SSF51206">
    <property type="entry name" value="cAMP-binding domain-like"/>
    <property type="match status" value="1"/>
</dbReference>
<name>A0AAJ1SNA9_9ENTE</name>
<sequence>MNKLGCLCKVPLFNPLTMNEKNNIQCLLHHKTFQKGELIFSPGDQEQLSIVASGAMRIYRISKTGKEQFIRIVKEGEYDGENYLFGLINDSLYGEAIKETKVCILYKTEFNKLIELYPQLSCRLLQLNARKTVELERQLELLALDRIEDRLALYISRLSPLPTIIEDEIVTLPLSMKELANYLATSPETISRKLKNFQERKLIIRKGKKVTLLKTFWNEFNFL</sequence>
<accession>A0AAJ1SNA9</accession>
<dbReference type="GO" id="GO:0005829">
    <property type="term" value="C:cytosol"/>
    <property type="evidence" value="ECO:0007669"/>
    <property type="project" value="TreeGrafter"/>
</dbReference>
<dbReference type="InterPro" id="IPR018490">
    <property type="entry name" value="cNMP-bd_dom_sf"/>
</dbReference>
<gene>
    <name evidence="6" type="ORF">RAN64_14050</name>
</gene>
<keyword evidence="3" id="KW-0804">Transcription</keyword>
<evidence type="ECO:0000256" key="2">
    <source>
        <dbReference type="ARBA" id="ARBA00023125"/>
    </source>
</evidence>
<dbReference type="GO" id="GO:0003677">
    <property type="term" value="F:DNA binding"/>
    <property type="evidence" value="ECO:0007669"/>
    <property type="project" value="UniProtKB-KW"/>
</dbReference>
<keyword evidence="1" id="KW-0805">Transcription regulation</keyword>
<evidence type="ECO:0000259" key="5">
    <source>
        <dbReference type="PROSITE" id="PS51063"/>
    </source>
</evidence>
<dbReference type="InterPro" id="IPR036390">
    <property type="entry name" value="WH_DNA-bd_sf"/>
</dbReference>
<feature type="domain" description="HTH crp-type" evidence="5">
    <location>
        <begin position="145"/>
        <end position="216"/>
    </location>
</feature>
<keyword evidence="7" id="KW-1185">Reference proteome</keyword>
<dbReference type="PRINTS" id="PR00034">
    <property type="entry name" value="HTHCRP"/>
</dbReference>
<evidence type="ECO:0000256" key="3">
    <source>
        <dbReference type="ARBA" id="ARBA00023163"/>
    </source>
</evidence>
<feature type="domain" description="Cyclic nucleotide-binding" evidence="4">
    <location>
        <begin position="12"/>
        <end position="114"/>
    </location>
</feature>